<organism evidence="2 3">
    <name type="scientific">Bifidobacterium adolescentis</name>
    <dbReference type="NCBI Taxonomy" id="1680"/>
    <lineage>
        <taxon>Bacteria</taxon>
        <taxon>Bacillati</taxon>
        <taxon>Actinomycetota</taxon>
        <taxon>Actinomycetes</taxon>
        <taxon>Bifidobacteriales</taxon>
        <taxon>Bifidobacteriaceae</taxon>
        <taxon>Bifidobacterium</taxon>
    </lineage>
</organism>
<gene>
    <name evidence="2" type="ORF">F3K97_05335</name>
</gene>
<protein>
    <submittedName>
        <fullName evidence="2">Uncharacterized protein</fullName>
    </submittedName>
</protein>
<evidence type="ECO:0000313" key="3">
    <source>
        <dbReference type="Proteomes" id="UP000464884"/>
    </source>
</evidence>
<feature type="region of interest" description="Disordered" evidence="1">
    <location>
        <begin position="256"/>
        <end position="275"/>
    </location>
</feature>
<accession>A0A6I6QZI9</accession>
<feature type="compositionally biased region" description="Basic and acidic residues" evidence="1">
    <location>
        <begin position="1"/>
        <end position="12"/>
    </location>
</feature>
<dbReference type="EMBL" id="CP047129">
    <property type="protein sequence ID" value="QHB62748.1"/>
    <property type="molecule type" value="Genomic_DNA"/>
</dbReference>
<feature type="region of interest" description="Disordered" evidence="1">
    <location>
        <begin position="1"/>
        <end position="71"/>
    </location>
</feature>
<evidence type="ECO:0000313" key="2">
    <source>
        <dbReference type="EMBL" id="QHB62748.1"/>
    </source>
</evidence>
<name>A0A6I6QZI9_BIFAD</name>
<feature type="compositionally biased region" description="Basic and acidic residues" evidence="1">
    <location>
        <begin position="40"/>
        <end position="71"/>
    </location>
</feature>
<dbReference type="Proteomes" id="UP000464884">
    <property type="component" value="Chromosome"/>
</dbReference>
<dbReference type="RefSeq" id="WP_159140647.1">
    <property type="nucleotide sequence ID" value="NZ_CP047129.1"/>
</dbReference>
<evidence type="ECO:0000256" key="1">
    <source>
        <dbReference type="SAM" id="MobiDB-lite"/>
    </source>
</evidence>
<sequence length="370" mass="41887">MADVSDRRREPKGIPTGGRFAQEDGGRSDASDLEQGYFAEQRHTRGYEYPTDEKEEHPEAGLLADRPEKDWNNLRNTEDVKAIWDPEKLKATEGEYVDVPVCTPEEERAIIAKAVGTPERLGRLSAGFEKWVGDRSRCVELGYEEAERRQRQARRRCALNADKCYSAAYAQAVFSAQLHTETLLCRNYGLSDHKARFGKHFHKACEEWAREHGMQVPPPAERDRIWDEQLNAYVADKIKRGVKFGRGLCYTDGNRANPISRNEKPATGPDGKPLNGRVDFEDMMARFNRALNADRHEDLDDHLGRDEGTALNVSNAEGADPRRLYQTALEQNMPEPKLKALRGMLGIDEEQAGRWAAEANAKRMLDSMSV</sequence>
<proteinExistence type="predicted"/>
<reference evidence="2 3" key="1">
    <citation type="submission" date="2019-12" db="EMBL/GenBank/DDBJ databases">
        <title>Draft Genome Sequence of Bifidobacterium adolescentis ZJ2.</title>
        <authorList>
            <person name="Jin Z."/>
        </authorList>
    </citation>
    <scope>NUCLEOTIDE SEQUENCE [LARGE SCALE GENOMIC DNA]</scope>
    <source>
        <strain evidence="2 3">ZJ2</strain>
    </source>
</reference>
<dbReference type="AlphaFoldDB" id="A0A6I6QZI9"/>
<feature type="compositionally biased region" description="Basic and acidic residues" evidence="1">
    <location>
        <begin position="21"/>
        <end position="30"/>
    </location>
</feature>